<feature type="non-terminal residue" evidence="2">
    <location>
        <position position="1"/>
    </location>
</feature>
<name>X1V7C7_9ZZZZ</name>
<feature type="domain" description="Glycosyl transferase family 1" evidence="1">
    <location>
        <begin position="32"/>
        <end position="202"/>
    </location>
</feature>
<dbReference type="PANTHER" id="PTHR45947">
    <property type="entry name" value="SULFOQUINOVOSYL TRANSFERASE SQD2"/>
    <property type="match status" value="1"/>
</dbReference>
<feature type="non-terminal residue" evidence="2">
    <location>
        <position position="227"/>
    </location>
</feature>
<protein>
    <recommendedName>
        <fullName evidence="1">Glycosyl transferase family 1 domain-containing protein</fullName>
    </recommendedName>
</protein>
<dbReference type="PANTHER" id="PTHR45947:SF14">
    <property type="entry name" value="SLL1723 PROTEIN"/>
    <property type="match status" value="1"/>
</dbReference>
<dbReference type="Pfam" id="PF00534">
    <property type="entry name" value="Glycos_transf_1"/>
    <property type="match status" value="1"/>
</dbReference>
<gene>
    <name evidence="2" type="ORF">S12H4_54653</name>
</gene>
<dbReference type="InterPro" id="IPR001296">
    <property type="entry name" value="Glyco_trans_1"/>
</dbReference>
<evidence type="ECO:0000313" key="2">
    <source>
        <dbReference type="EMBL" id="GAJ11987.1"/>
    </source>
</evidence>
<dbReference type="GO" id="GO:0016757">
    <property type="term" value="F:glycosyltransferase activity"/>
    <property type="evidence" value="ECO:0007669"/>
    <property type="project" value="InterPro"/>
</dbReference>
<dbReference type="AlphaFoldDB" id="X1V7C7"/>
<accession>X1V7C7</accession>
<comment type="caution">
    <text evidence="2">The sequence shown here is derived from an EMBL/GenBank/DDBJ whole genome shotgun (WGS) entry which is preliminary data.</text>
</comment>
<proteinExistence type="predicted"/>
<dbReference type="Gene3D" id="3.40.50.2000">
    <property type="entry name" value="Glycogen Phosphorylase B"/>
    <property type="match status" value="2"/>
</dbReference>
<dbReference type="InterPro" id="IPR050194">
    <property type="entry name" value="Glycosyltransferase_grp1"/>
</dbReference>
<organism evidence="2">
    <name type="scientific">marine sediment metagenome</name>
    <dbReference type="NCBI Taxonomy" id="412755"/>
    <lineage>
        <taxon>unclassified sequences</taxon>
        <taxon>metagenomes</taxon>
        <taxon>ecological metagenomes</taxon>
    </lineage>
</organism>
<reference evidence="2" key="1">
    <citation type="journal article" date="2014" name="Front. Microbiol.">
        <title>High frequency of phylogenetically diverse reductive dehalogenase-homologous genes in deep subseafloor sedimentary metagenomes.</title>
        <authorList>
            <person name="Kawai M."/>
            <person name="Futagami T."/>
            <person name="Toyoda A."/>
            <person name="Takaki Y."/>
            <person name="Nishi S."/>
            <person name="Hori S."/>
            <person name="Arai W."/>
            <person name="Tsubouchi T."/>
            <person name="Morono Y."/>
            <person name="Uchiyama I."/>
            <person name="Ito T."/>
            <person name="Fujiyama A."/>
            <person name="Inagaki F."/>
            <person name="Takami H."/>
        </authorList>
    </citation>
    <scope>NUCLEOTIDE SEQUENCE</scope>
    <source>
        <strain evidence="2">Expedition CK06-06</strain>
    </source>
</reference>
<dbReference type="EMBL" id="BARW01034958">
    <property type="protein sequence ID" value="GAJ11987.1"/>
    <property type="molecule type" value="Genomic_DNA"/>
</dbReference>
<evidence type="ECO:0000259" key="1">
    <source>
        <dbReference type="Pfam" id="PF00534"/>
    </source>
</evidence>
<sequence length="227" mass="26199">DYWKRKLIRLDCDEKKIVVNRMGINLEKFEFSIRKIQHEEPIKVLTIGRLVEKKGHEYAIKAIAKIVRKYKKIEYIIAGEGPLRNELEGLVSKFKIEKYVKFLGAVEQKEVLKLYQQTHIFVLPSVTASNRDQEGIPVVLMEAQATGLPVISTYHSGIPEGVLDGKSSFLVPEKDVDALAEKIEYLIEHPEIWADMGKTGRKYVEEKYDINKLNQKVVEIYQNLIKD</sequence>
<dbReference type="SUPFAM" id="SSF53756">
    <property type="entry name" value="UDP-Glycosyltransferase/glycogen phosphorylase"/>
    <property type="match status" value="1"/>
</dbReference>